<dbReference type="PROSITE" id="PS51704">
    <property type="entry name" value="GP_PDE"/>
    <property type="match status" value="1"/>
</dbReference>
<dbReference type="PANTHER" id="PTHR46211:SF1">
    <property type="entry name" value="GLYCEROPHOSPHODIESTER PHOSPHODIESTERASE, CYTOPLASMIC"/>
    <property type="match status" value="1"/>
</dbReference>
<dbReference type="Proteomes" id="UP000198793">
    <property type="component" value="Unassembled WGS sequence"/>
</dbReference>
<dbReference type="Pfam" id="PF03009">
    <property type="entry name" value="GDPD"/>
    <property type="match status" value="1"/>
</dbReference>
<dbReference type="RefSeq" id="WP_244519558.1">
    <property type="nucleotide sequence ID" value="NZ_FNIT01000003.1"/>
</dbReference>
<dbReference type="Gene3D" id="3.20.20.190">
    <property type="entry name" value="Phosphatidylinositol (PI) phosphodiesterase"/>
    <property type="match status" value="1"/>
</dbReference>
<evidence type="ECO:0000313" key="3">
    <source>
        <dbReference type="Proteomes" id="UP000198793"/>
    </source>
</evidence>
<dbReference type="PANTHER" id="PTHR46211">
    <property type="entry name" value="GLYCEROPHOSPHORYL DIESTER PHOSPHODIESTERASE"/>
    <property type="match status" value="1"/>
</dbReference>
<dbReference type="InterPro" id="IPR030395">
    <property type="entry name" value="GP_PDE_dom"/>
</dbReference>
<sequence length="242" mass="26506">MSTLDIAWLTAQPIAHRGLHDGNRSVPENSLAAFSRAIQHGFAIECDLHLSSDRVPVVFHDATLERMCGDLRHVVEVSAEELSTLPLAGSAETIPSFSQMLAVVNGSVPIVAELKGTDEDSDQDFIERLRPLVETYSGPLALMSFDEWLVRKAVEAFGARLPVGLTAEGTRPEELERHSALFAGRCGFTSYNVHHLPNAFTDDVRGSLGLPVISWTVRTPDEVTRSTRHADQMTFEGFVPDA</sequence>
<feature type="domain" description="GP-PDE" evidence="1">
    <location>
        <begin position="11"/>
        <end position="242"/>
    </location>
</feature>
<reference evidence="2 3" key="1">
    <citation type="submission" date="2016-10" db="EMBL/GenBank/DDBJ databases">
        <authorList>
            <person name="de Groot N.N."/>
        </authorList>
    </citation>
    <scope>NUCLEOTIDE SEQUENCE [LARGE SCALE GENOMIC DNA]</scope>
    <source>
        <strain evidence="3">L7-484,KACC 16230,DSM 25025</strain>
    </source>
</reference>
<dbReference type="GO" id="GO:0006629">
    <property type="term" value="P:lipid metabolic process"/>
    <property type="evidence" value="ECO:0007669"/>
    <property type="project" value="InterPro"/>
</dbReference>
<dbReference type="InterPro" id="IPR017946">
    <property type="entry name" value="PLC-like_Pdiesterase_TIM-brl"/>
</dbReference>
<dbReference type="SUPFAM" id="SSF51695">
    <property type="entry name" value="PLC-like phosphodiesterases"/>
    <property type="match status" value="1"/>
</dbReference>
<evidence type="ECO:0000313" key="2">
    <source>
        <dbReference type="EMBL" id="SDO11157.1"/>
    </source>
</evidence>
<name>A0A1H0GW91_9HYPH</name>
<dbReference type="GO" id="GO:0008081">
    <property type="term" value="F:phosphoric diester hydrolase activity"/>
    <property type="evidence" value="ECO:0007669"/>
    <property type="project" value="InterPro"/>
</dbReference>
<proteinExistence type="predicted"/>
<keyword evidence="3" id="KW-1185">Reference proteome</keyword>
<dbReference type="AlphaFoldDB" id="A0A1H0GW91"/>
<protein>
    <submittedName>
        <fullName evidence="2">Glycerophosphoryl diester phosphodiesterase</fullName>
    </submittedName>
</protein>
<dbReference type="STRING" id="1166073.SAMN05192530_103379"/>
<evidence type="ECO:0000259" key="1">
    <source>
        <dbReference type="PROSITE" id="PS51704"/>
    </source>
</evidence>
<accession>A0A1H0GW91</accession>
<dbReference type="EMBL" id="FNIT01000003">
    <property type="protein sequence ID" value="SDO11157.1"/>
    <property type="molecule type" value="Genomic_DNA"/>
</dbReference>
<organism evidence="2 3">
    <name type="scientific">Aureimonas jatrophae</name>
    <dbReference type="NCBI Taxonomy" id="1166073"/>
    <lineage>
        <taxon>Bacteria</taxon>
        <taxon>Pseudomonadati</taxon>
        <taxon>Pseudomonadota</taxon>
        <taxon>Alphaproteobacteria</taxon>
        <taxon>Hyphomicrobiales</taxon>
        <taxon>Aurantimonadaceae</taxon>
        <taxon>Aureimonas</taxon>
    </lineage>
</organism>
<gene>
    <name evidence="2" type="ORF">SAMN05192530_103379</name>
</gene>